<evidence type="ECO:0000256" key="6">
    <source>
        <dbReference type="PIRSR" id="PIRSR603437-50"/>
    </source>
</evidence>
<feature type="domain" description="Glycine cleavage system P-protein N-terminal" evidence="8">
    <location>
        <begin position="557"/>
        <end position="820"/>
    </location>
</feature>
<keyword evidence="3 6" id="KW-0663">Pyridoxal phosphate</keyword>
<dbReference type="SUPFAM" id="SSF53383">
    <property type="entry name" value="PLP-dependent transferases"/>
    <property type="match status" value="2"/>
</dbReference>
<dbReference type="GO" id="GO:0019464">
    <property type="term" value="P:glycine decarboxylation via glycine cleavage system"/>
    <property type="evidence" value="ECO:0007669"/>
    <property type="project" value="TreeGrafter"/>
</dbReference>
<reference evidence="10" key="1">
    <citation type="submission" date="2022-07" db="EMBL/GenBank/DDBJ databases">
        <title>Phylogenomic reconstructions and comparative analyses of Kickxellomycotina fungi.</title>
        <authorList>
            <person name="Reynolds N.K."/>
            <person name="Stajich J.E."/>
            <person name="Barry K."/>
            <person name="Grigoriev I.V."/>
            <person name="Crous P."/>
            <person name="Smith M.E."/>
        </authorList>
    </citation>
    <scope>NUCLEOTIDE SEQUENCE</scope>
    <source>
        <strain evidence="10">NBRC 100468</strain>
    </source>
</reference>
<keyword evidence="7" id="KW-0496">Mitochondrion</keyword>
<evidence type="ECO:0000313" key="10">
    <source>
        <dbReference type="EMBL" id="KAJ1921100.1"/>
    </source>
</evidence>
<dbReference type="Gene3D" id="3.90.1150.10">
    <property type="entry name" value="Aspartate Aminotransferase, domain 1"/>
    <property type="match status" value="2"/>
</dbReference>
<evidence type="ECO:0000313" key="11">
    <source>
        <dbReference type="Proteomes" id="UP001150538"/>
    </source>
</evidence>
<dbReference type="EC" id="1.4.4.2" evidence="7"/>
<accession>A0A9W8A624</accession>
<dbReference type="InterPro" id="IPR020581">
    <property type="entry name" value="GDC_P"/>
</dbReference>
<name>A0A9W8A624_9FUNG</name>
<dbReference type="EMBL" id="JANBPU010000007">
    <property type="protein sequence ID" value="KAJ1921100.1"/>
    <property type="molecule type" value="Genomic_DNA"/>
</dbReference>
<evidence type="ECO:0000256" key="7">
    <source>
        <dbReference type="RuleBase" id="RU364056"/>
    </source>
</evidence>
<comment type="function">
    <text evidence="7">The glycine cleavage system catalyzes the degradation of glycine.</text>
</comment>
<evidence type="ECO:0000256" key="2">
    <source>
        <dbReference type="ARBA" id="ARBA00010756"/>
    </source>
</evidence>
<feature type="domain" description="Glycine cleavage system P-protein N-terminal" evidence="8">
    <location>
        <begin position="91"/>
        <end position="521"/>
    </location>
</feature>
<comment type="catalytic activity">
    <reaction evidence="5 7">
        <text>N(6)-[(R)-lipoyl]-L-lysyl-[glycine-cleavage complex H protein] + glycine + H(+) = N(6)-[(R)-S(8)-aminomethyldihydrolipoyl]-L-lysyl-[glycine-cleavage complex H protein] + CO2</text>
        <dbReference type="Rhea" id="RHEA:24304"/>
        <dbReference type="Rhea" id="RHEA-COMP:10494"/>
        <dbReference type="Rhea" id="RHEA-COMP:10495"/>
        <dbReference type="ChEBI" id="CHEBI:15378"/>
        <dbReference type="ChEBI" id="CHEBI:16526"/>
        <dbReference type="ChEBI" id="CHEBI:57305"/>
        <dbReference type="ChEBI" id="CHEBI:83099"/>
        <dbReference type="ChEBI" id="CHEBI:83143"/>
        <dbReference type="EC" id="1.4.4.2"/>
    </reaction>
</comment>
<dbReference type="Pfam" id="PF21478">
    <property type="entry name" value="GcvP2_C"/>
    <property type="match status" value="1"/>
</dbReference>
<dbReference type="GO" id="GO:0005739">
    <property type="term" value="C:mitochondrion"/>
    <property type="evidence" value="ECO:0007669"/>
    <property type="project" value="UniProtKB-SubCell"/>
</dbReference>
<dbReference type="FunFam" id="3.40.640.10:FF:000007">
    <property type="entry name" value="glycine dehydrogenase (Decarboxylating), mitochondrial"/>
    <property type="match status" value="1"/>
</dbReference>
<dbReference type="GO" id="GO:0016594">
    <property type="term" value="F:glycine binding"/>
    <property type="evidence" value="ECO:0007669"/>
    <property type="project" value="TreeGrafter"/>
</dbReference>
<feature type="modified residue" description="N6-(pyridoxal phosphate)lysine" evidence="6">
    <location>
        <position position="790"/>
    </location>
</feature>
<dbReference type="NCBIfam" id="TIGR00461">
    <property type="entry name" value="gcvP"/>
    <property type="match status" value="1"/>
</dbReference>
<comment type="cofactor">
    <cofactor evidence="1 6 7">
        <name>pyridoxal 5'-phosphate</name>
        <dbReference type="ChEBI" id="CHEBI:597326"/>
    </cofactor>
</comment>
<dbReference type="CDD" id="cd00613">
    <property type="entry name" value="GDC-P"/>
    <property type="match status" value="2"/>
</dbReference>
<dbReference type="GO" id="GO:0004375">
    <property type="term" value="F:glycine dehydrogenase (decarboxylating) activity"/>
    <property type="evidence" value="ECO:0007669"/>
    <property type="project" value="UniProtKB-UniRule"/>
</dbReference>
<feature type="domain" description="Glycine dehydrogenase C-terminal" evidence="9">
    <location>
        <begin position="867"/>
        <end position="988"/>
    </location>
</feature>
<dbReference type="GO" id="GO:0030170">
    <property type="term" value="F:pyridoxal phosphate binding"/>
    <property type="evidence" value="ECO:0007669"/>
    <property type="project" value="TreeGrafter"/>
</dbReference>
<protein>
    <recommendedName>
        <fullName evidence="7">Glycine cleavage system P protein</fullName>
        <ecNumber evidence="7">1.4.4.2</ecNumber>
    </recommendedName>
</protein>
<dbReference type="Proteomes" id="UP001150538">
    <property type="component" value="Unassembled WGS sequence"/>
</dbReference>
<proteinExistence type="inferred from homology"/>
<dbReference type="FunFam" id="3.90.1150.10:FF:000007">
    <property type="entry name" value="Glycine dehydrogenase (decarboxylating), mitochondrial"/>
    <property type="match status" value="1"/>
</dbReference>
<dbReference type="InterPro" id="IPR015421">
    <property type="entry name" value="PyrdxlP-dep_Trfase_major"/>
</dbReference>
<evidence type="ECO:0000256" key="5">
    <source>
        <dbReference type="ARBA" id="ARBA00049026"/>
    </source>
</evidence>
<comment type="caution">
    <text evidence="10">The sequence shown here is derived from an EMBL/GenBank/DDBJ whole genome shotgun (WGS) entry which is preliminary data.</text>
</comment>
<comment type="subunit">
    <text evidence="7">The glycine cleavage system is composed of four proteins: P, T, L and H.</text>
</comment>
<dbReference type="HAMAP" id="MF_00711">
    <property type="entry name" value="GcvP"/>
    <property type="match status" value="1"/>
</dbReference>
<evidence type="ECO:0000256" key="4">
    <source>
        <dbReference type="ARBA" id="ARBA00023002"/>
    </source>
</evidence>
<comment type="similarity">
    <text evidence="2 7">Belongs to the GcvP family.</text>
</comment>
<dbReference type="Pfam" id="PF02347">
    <property type="entry name" value="GDC-P"/>
    <property type="match status" value="2"/>
</dbReference>
<evidence type="ECO:0000256" key="1">
    <source>
        <dbReference type="ARBA" id="ARBA00001933"/>
    </source>
</evidence>
<comment type="subcellular location">
    <subcellularLocation>
        <location evidence="7">Mitochondrion</location>
    </subcellularLocation>
</comment>
<dbReference type="PANTHER" id="PTHR11773">
    <property type="entry name" value="GLYCINE DEHYDROGENASE, DECARBOXYLATING"/>
    <property type="match status" value="1"/>
</dbReference>
<dbReference type="InterPro" id="IPR049315">
    <property type="entry name" value="GDC-P_N"/>
</dbReference>
<dbReference type="GO" id="GO:0005960">
    <property type="term" value="C:glycine cleavage complex"/>
    <property type="evidence" value="ECO:0007669"/>
    <property type="project" value="TreeGrafter"/>
</dbReference>
<sequence>MLASRILSRTSGRGVALGARLASLQYRSTAAAVAPIAVAAKSWASARQLHTQKPVRSSAAAASEASGDVAGKLDVASAAEFALAPLDTFTRRHTGPRTKDVAEMLATLNLKSLDELVSRTVPDSIRLNPPLVIPEGGVTERELLARIKSIAAQNKPFRSFIGAGYTDVEVPPVILRNILENPSWYTQYSPYQAEISQGRLESLLNFQTMVSDLTGLPIANSSLLDEGTAAGEALVICLNAARKKTKNLFFADSRCHPQTLAVLHTRAEGFGAEVVVGEFEKFDFNAVGDRLCGAMVSYPDTYGNINDYKNLSETVHANGGNLVVVADLVSLTVLQPPSSFGADIVLGNSQRFGVPMGNGGPHAAFFAATEKHKRSVPGRIVGLSRDANGDPAYRLALQTREQHIRREKASSNICTAQALLANMAAMYAVYHGPEGLRAIANRIHRFTSVLASAITEAGHTVENSAFFDTLSIKVASGNSKDIIDRAVKSNVNLRKIDGERVGVTLDEVVTRQELATLIEIFGGNVNSVEQLAAQAPSTVGESTAVPSNLVRQGEILNYPVFHRYHSETEMLRYITELQNRDLSLANAMIPLGSCTMKLNATTQMIPVTWPEFGRVHPFAPEDQKAGYHILFRDLEQDLALITGMDATSLQPNSGAQGEYAGLRAIRGYQAANGQGHRNICLIPQSAHGTNPASAVMAGLKVVSVKCLENGNLDLADLEAKAKKHADNLSAVMITYPSTYGVFEDTVLRAIELVHSNGGQVYMDGANLNAQIGLCNPGSMGADVCHINAHKTLAIPHGGGGPGMGPITVKSHLAPFLPGHINNTDAVTANASAGGSRAVSAAPYSSASILTISWSYIKLLGGDGMTQSTKTALLNANYMANRLRDHYTILFTNKNGMCAHEFIIDCRPFDKISGIQGIDIAKRLQDYGFHSPTMSWPVSNTLMIEPTESESREELDRFCDAMISIRNEIREIEEGKQPRDNNVLKNSPHTIRDVSAETWDRPYSRVKAAFPLASLQRRKFWPTIRRVDDVYGDTNLVCSCPPMSSYE</sequence>
<dbReference type="AlphaFoldDB" id="A0A9W8A624"/>
<dbReference type="PANTHER" id="PTHR11773:SF1">
    <property type="entry name" value="GLYCINE DEHYDROGENASE (DECARBOXYLATING), MITOCHONDRIAL"/>
    <property type="match status" value="1"/>
</dbReference>
<evidence type="ECO:0000259" key="8">
    <source>
        <dbReference type="Pfam" id="PF02347"/>
    </source>
</evidence>
<keyword evidence="11" id="KW-1185">Reference proteome</keyword>
<keyword evidence="7" id="KW-0809">Transit peptide</keyword>
<dbReference type="Gene3D" id="3.40.640.10">
    <property type="entry name" value="Type I PLP-dependent aspartate aminotransferase-like (Major domain)"/>
    <property type="match status" value="2"/>
</dbReference>
<keyword evidence="4 7" id="KW-0560">Oxidoreductase</keyword>
<dbReference type="InterPro" id="IPR015424">
    <property type="entry name" value="PyrdxlP-dep_Trfase"/>
</dbReference>
<dbReference type="InterPro" id="IPR049316">
    <property type="entry name" value="GDC-P_C"/>
</dbReference>
<dbReference type="InterPro" id="IPR003437">
    <property type="entry name" value="GcvP"/>
</dbReference>
<evidence type="ECO:0000256" key="3">
    <source>
        <dbReference type="ARBA" id="ARBA00022898"/>
    </source>
</evidence>
<gene>
    <name evidence="10" type="primary">GCV2</name>
    <name evidence="10" type="ORF">H4219_000959</name>
</gene>
<dbReference type="FunFam" id="3.40.640.10:FF:000005">
    <property type="entry name" value="Glycine dehydrogenase (decarboxylating), mitochondrial"/>
    <property type="match status" value="1"/>
</dbReference>
<evidence type="ECO:0000259" key="9">
    <source>
        <dbReference type="Pfam" id="PF21478"/>
    </source>
</evidence>
<dbReference type="InterPro" id="IPR015422">
    <property type="entry name" value="PyrdxlP-dep_Trfase_small"/>
</dbReference>
<dbReference type="OrthoDB" id="6537869at2759"/>
<organism evidence="10 11">
    <name type="scientific">Mycoemilia scoparia</name>
    <dbReference type="NCBI Taxonomy" id="417184"/>
    <lineage>
        <taxon>Eukaryota</taxon>
        <taxon>Fungi</taxon>
        <taxon>Fungi incertae sedis</taxon>
        <taxon>Zoopagomycota</taxon>
        <taxon>Kickxellomycotina</taxon>
        <taxon>Kickxellomycetes</taxon>
        <taxon>Kickxellales</taxon>
        <taxon>Kickxellaceae</taxon>
        <taxon>Mycoemilia</taxon>
    </lineage>
</organism>